<evidence type="ECO:0000256" key="1">
    <source>
        <dbReference type="SAM" id="MobiDB-lite"/>
    </source>
</evidence>
<reference evidence="2" key="1">
    <citation type="submission" date="2023-07" db="EMBL/GenBank/DDBJ databases">
        <authorList>
            <consortium name="AG Swart"/>
            <person name="Singh M."/>
            <person name="Singh A."/>
            <person name="Seah K."/>
            <person name="Emmerich C."/>
        </authorList>
    </citation>
    <scope>NUCLEOTIDE SEQUENCE</scope>
    <source>
        <strain evidence="2">DP1</strain>
    </source>
</reference>
<keyword evidence="3" id="KW-1185">Reference proteome</keyword>
<dbReference type="EMBL" id="CAMPGE010004530">
    <property type="protein sequence ID" value="CAI2363380.1"/>
    <property type="molecule type" value="Genomic_DNA"/>
</dbReference>
<dbReference type="Proteomes" id="UP001295684">
    <property type="component" value="Unassembled WGS sequence"/>
</dbReference>
<proteinExistence type="predicted"/>
<sequence>MFAYFSDIDDYFNNVERKDRKFLNHHSNFPTKITMCATNKIRCVNLSGRKGLNTCVKKLKTNRIKLKLKNRAINEFIPHTPKKSKKIKIFTSEIKIRKQKRACDPYSSSFVKKTKSQQKSQNDSRSSSSIKHPIFQAIQLYNQYHSQISQSHTPPSYEQYTPSSLDFLKAFTTPTQTISKPITQRSLSKPSARTLKTAKIPNRPIKTPQKGSSEPFCGAKDYIRIIQEGSSACLKPRLGRIIRRSDHIS</sequence>
<gene>
    <name evidence="2" type="ORF">ECRASSUSDP1_LOCUS4714</name>
</gene>
<evidence type="ECO:0000313" key="2">
    <source>
        <dbReference type="EMBL" id="CAI2363380.1"/>
    </source>
</evidence>
<evidence type="ECO:0000313" key="3">
    <source>
        <dbReference type="Proteomes" id="UP001295684"/>
    </source>
</evidence>
<accession>A0AAD1U8L5</accession>
<organism evidence="2 3">
    <name type="scientific">Euplotes crassus</name>
    <dbReference type="NCBI Taxonomy" id="5936"/>
    <lineage>
        <taxon>Eukaryota</taxon>
        <taxon>Sar</taxon>
        <taxon>Alveolata</taxon>
        <taxon>Ciliophora</taxon>
        <taxon>Intramacronucleata</taxon>
        <taxon>Spirotrichea</taxon>
        <taxon>Hypotrichia</taxon>
        <taxon>Euplotida</taxon>
        <taxon>Euplotidae</taxon>
        <taxon>Moneuplotes</taxon>
    </lineage>
</organism>
<name>A0AAD1U8L5_EUPCR</name>
<dbReference type="AlphaFoldDB" id="A0AAD1U8L5"/>
<protein>
    <submittedName>
        <fullName evidence="2">Uncharacterized protein</fullName>
    </submittedName>
</protein>
<feature type="compositionally biased region" description="Low complexity" evidence="1">
    <location>
        <begin position="117"/>
        <end position="129"/>
    </location>
</feature>
<feature type="region of interest" description="Disordered" evidence="1">
    <location>
        <begin position="107"/>
        <end position="129"/>
    </location>
</feature>
<comment type="caution">
    <text evidence="2">The sequence shown here is derived from an EMBL/GenBank/DDBJ whole genome shotgun (WGS) entry which is preliminary data.</text>
</comment>